<organism evidence="1 2">
    <name type="scientific">Gymnopilus junonius</name>
    <name type="common">Spectacular rustgill mushroom</name>
    <name type="synonym">Gymnopilus spectabilis subsp. junonius</name>
    <dbReference type="NCBI Taxonomy" id="109634"/>
    <lineage>
        <taxon>Eukaryota</taxon>
        <taxon>Fungi</taxon>
        <taxon>Dikarya</taxon>
        <taxon>Basidiomycota</taxon>
        <taxon>Agaricomycotina</taxon>
        <taxon>Agaricomycetes</taxon>
        <taxon>Agaricomycetidae</taxon>
        <taxon>Agaricales</taxon>
        <taxon>Agaricineae</taxon>
        <taxon>Hymenogastraceae</taxon>
        <taxon>Gymnopilus</taxon>
    </lineage>
</organism>
<proteinExistence type="predicted"/>
<protein>
    <submittedName>
        <fullName evidence="1">Uncharacterized protein</fullName>
    </submittedName>
</protein>
<gene>
    <name evidence="1" type="ORF">CPB84DRAFT_1444234</name>
</gene>
<evidence type="ECO:0000313" key="1">
    <source>
        <dbReference type="EMBL" id="KAF8909782.1"/>
    </source>
</evidence>
<evidence type="ECO:0000313" key="2">
    <source>
        <dbReference type="Proteomes" id="UP000724874"/>
    </source>
</evidence>
<comment type="caution">
    <text evidence="1">The sequence shown here is derived from an EMBL/GenBank/DDBJ whole genome shotgun (WGS) entry which is preliminary data.</text>
</comment>
<keyword evidence="2" id="KW-1185">Reference proteome</keyword>
<reference evidence="1" key="1">
    <citation type="submission" date="2020-11" db="EMBL/GenBank/DDBJ databases">
        <authorList>
            <consortium name="DOE Joint Genome Institute"/>
            <person name="Ahrendt S."/>
            <person name="Riley R."/>
            <person name="Andreopoulos W."/>
            <person name="LaButti K."/>
            <person name="Pangilinan J."/>
            <person name="Ruiz-duenas F.J."/>
            <person name="Barrasa J.M."/>
            <person name="Sanchez-Garcia M."/>
            <person name="Camarero S."/>
            <person name="Miyauchi S."/>
            <person name="Serrano A."/>
            <person name="Linde D."/>
            <person name="Babiker R."/>
            <person name="Drula E."/>
            <person name="Ayuso-Fernandez I."/>
            <person name="Pacheco R."/>
            <person name="Padilla G."/>
            <person name="Ferreira P."/>
            <person name="Barriuso J."/>
            <person name="Kellner H."/>
            <person name="Castanera R."/>
            <person name="Alfaro M."/>
            <person name="Ramirez L."/>
            <person name="Pisabarro A.G."/>
            <person name="Kuo A."/>
            <person name="Tritt A."/>
            <person name="Lipzen A."/>
            <person name="He G."/>
            <person name="Yan M."/>
            <person name="Ng V."/>
            <person name="Cullen D."/>
            <person name="Martin F."/>
            <person name="Rosso M.-N."/>
            <person name="Henrissat B."/>
            <person name="Hibbett D."/>
            <person name="Martinez A.T."/>
            <person name="Grigoriev I.V."/>
        </authorList>
    </citation>
    <scope>NUCLEOTIDE SEQUENCE</scope>
    <source>
        <strain evidence="1">AH 44721</strain>
    </source>
</reference>
<sequence length="54" mass="6419">MNEGNTTIKKAVRALKATIKHGVQRISISIQREEKLTFTTWLRENKIPIQRRQW</sequence>
<accession>A0A9P5NYN5</accession>
<dbReference type="Proteomes" id="UP000724874">
    <property type="component" value="Unassembled WGS sequence"/>
</dbReference>
<dbReference type="EMBL" id="JADNYJ010000008">
    <property type="protein sequence ID" value="KAF8909782.1"/>
    <property type="molecule type" value="Genomic_DNA"/>
</dbReference>
<dbReference type="AlphaFoldDB" id="A0A9P5NYN5"/>
<name>A0A9P5NYN5_GYMJU</name>